<keyword evidence="1" id="KW-0472">Membrane</keyword>
<evidence type="ECO:0000313" key="3">
    <source>
        <dbReference type="Proteomes" id="UP000048926"/>
    </source>
</evidence>
<evidence type="ECO:0000313" key="2">
    <source>
        <dbReference type="EMBL" id="CTQ47567.1"/>
    </source>
</evidence>
<dbReference type="EMBL" id="CXST01000009">
    <property type="protein sequence ID" value="CTQ47567.1"/>
    <property type="molecule type" value="Genomic_DNA"/>
</dbReference>
<keyword evidence="3" id="KW-1185">Reference proteome</keyword>
<keyword evidence="1" id="KW-1133">Transmembrane helix</keyword>
<accession>A0A0M6YE85</accession>
<feature type="transmembrane region" description="Helical" evidence="1">
    <location>
        <begin position="37"/>
        <end position="58"/>
    </location>
</feature>
<proteinExistence type="predicted"/>
<dbReference type="Proteomes" id="UP000048926">
    <property type="component" value="Unassembled WGS sequence"/>
</dbReference>
<keyword evidence="1" id="KW-0812">Transmembrane</keyword>
<sequence>MILFVIVILTILIYFLAFKNKSLKNKSTIKKYICINFRLFILITSLFLGFGLIFIIFLSMNESLDIFLEEFGKVF</sequence>
<gene>
    <name evidence="2" type="ORF">LAL4801_06029</name>
</gene>
<dbReference type="AlphaFoldDB" id="A0A0M6YE85"/>
<name>A0A0M6YE85_9HYPH</name>
<evidence type="ECO:0000256" key="1">
    <source>
        <dbReference type="SAM" id="Phobius"/>
    </source>
</evidence>
<protein>
    <submittedName>
        <fullName evidence="2">Uncharacterized protein</fullName>
    </submittedName>
</protein>
<organism evidence="2 3">
    <name type="scientific">Roseibium aggregatum</name>
    <dbReference type="NCBI Taxonomy" id="187304"/>
    <lineage>
        <taxon>Bacteria</taxon>
        <taxon>Pseudomonadati</taxon>
        <taxon>Pseudomonadota</taxon>
        <taxon>Alphaproteobacteria</taxon>
        <taxon>Hyphomicrobiales</taxon>
        <taxon>Stappiaceae</taxon>
        <taxon>Roseibium</taxon>
    </lineage>
</organism>
<reference evidence="3" key="1">
    <citation type="submission" date="2015-07" db="EMBL/GenBank/DDBJ databases">
        <authorList>
            <person name="Rodrigo-Torres Lidia"/>
            <person name="Arahal R.David."/>
        </authorList>
    </citation>
    <scope>NUCLEOTIDE SEQUENCE [LARGE SCALE GENOMIC DNA]</scope>
    <source>
        <strain evidence="3">CECT 4801</strain>
    </source>
</reference>